<dbReference type="InParanoid" id="A0A0Q3KD91"/>
<gene>
    <name evidence="2" type="ORF">BRADI_2g45113v3</name>
</gene>
<reference evidence="2 3" key="1">
    <citation type="journal article" date="2010" name="Nature">
        <title>Genome sequencing and analysis of the model grass Brachypodium distachyon.</title>
        <authorList>
            <consortium name="International Brachypodium Initiative"/>
        </authorList>
    </citation>
    <scope>NUCLEOTIDE SEQUENCE [LARGE SCALE GENOMIC DNA]</scope>
    <source>
        <strain evidence="2 3">Bd21</strain>
    </source>
</reference>
<dbReference type="EnsemblPlants" id="KQK08961">
    <property type="protein sequence ID" value="KQK08961"/>
    <property type="gene ID" value="BRADI_2g45113v3"/>
</dbReference>
<feature type="region of interest" description="Disordered" evidence="1">
    <location>
        <begin position="1"/>
        <end position="82"/>
    </location>
</feature>
<organism evidence="2">
    <name type="scientific">Brachypodium distachyon</name>
    <name type="common">Purple false brome</name>
    <name type="synonym">Trachynia distachya</name>
    <dbReference type="NCBI Taxonomy" id="15368"/>
    <lineage>
        <taxon>Eukaryota</taxon>
        <taxon>Viridiplantae</taxon>
        <taxon>Streptophyta</taxon>
        <taxon>Embryophyta</taxon>
        <taxon>Tracheophyta</taxon>
        <taxon>Spermatophyta</taxon>
        <taxon>Magnoliopsida</taxon>
        <taxon>Liliopsida</taxon>
        <taxon>Poales</taxon>
        <taxon>Poaceae</taxon>
        <taxon>BOP clade</taxon>
        <taxon>Pooideae</taxon>
        <taxon>Stipodae</taxon>
        <taxon>Brachypodieae</taxon>
        <taxon>Brachypodium</taxon>
    </lineage>
</organism>
<dbReference type="Proteomes" id="UP000008810">
    <property type="component" value="Chromosome 2"/>
</dbReference>
<evidence type="ECO:0000313" key="3">
    <source>
        <dbReference type="EnsemblPlants" id="KQK08961"/>
    </source>
</evidence>
<dbReference type="AlphaFoldDB" id="A0A0Q3KD91"/>
<evidence type="ECO:0000313" key="4">
    <source>
        <dbReference type="Proteomes" id="UP000008810"/>
    </source>
</evidence>
<dbReference type="EMBL" id="CM000881">
    <property type="protein sequence ID" value="KQK08961.1"/>
    <property type="molecule type" value="Genomic_DNA"/>
</dbReference>
<reference evidence="2" key="2">
    <citation type="submission" date="2017-06" db="EMBL/GenBank/DDBJ databases">
        <title>WGS assembly of Brachypodium distachyon.</title>
        <authorList>
            <consortium name="The International Brachypodium Initiative"/>
            <person name="Lucas S."/>
            <person name="Harmon-Smith M."/>
            <person name="Lail K."/>
            <person name="Tice H."/>
            <person name="Grimwood J."/>
            <person name="Bruce D."/>
            <person name="Barry K."/>
            <person name="Shu S."/>
            <person name="Lindquist E."/>
            <person name="Wang M."/>
            <person name="Pitluck S."/>
            <person name="Vogel J.P."/>
            <person name="Garvin D.F."/>
            <person name="Mockler T.C."/>
            <person name="Schmutz J."/>
            <person name="Rokhsar D."/>
            <person name="Bevan M.W."/>
        </authorList>
    </citation>
    <scope>NUCLEOTIDE SEQUENCE</scope>
    <source>
        <strain evidence="2">Bd21</strain>
    </source>
</reference>
<protein>
    <submittedName>
        <fullName evidence="2 3">Uncharacterized protein</fullName>
    </submittedName>
</protein>
<sequence length="96" mass="10912">MKRASPVFHLLKNDKPNNHRSAVQHMKGPNSQAKREKLNQLHQATQRNIHDSRQRKQKNSALVVPRDPSIQPQKMASKKAAEVTGLCGYRLQLKAP</sequence>
<accession>A0A0Q3KD91</accession>
<keyword evidence="4" id="KW-1185">Reference proteome</keyword>
<evidence type="ECO:0000313" key="2">
    <source>
        <dbReference type="EMBL" id="KQK08961.1"/>
    </source>
</evidence>
<reference evidence="3" key="3">
    <citation type="submission" date="2018-08" db="UniProtKB">
        <authorList>
            <consortium name="EnsemblPlants"/>
        </authorList>
    </citation>
    <scope>IDENTIFICATION</scope>
    <source>
        <strain evidence="3">cv. Bd21</strain>
    </source>
</reference>
<proteinExistence type="predicted"/>
<dbReference type="Gramene" id="KQK08961">
    <property type="protein sequence ID" value="KQK08961"/>
    <property type="gene ID" value="BRADI_2g45113v3"/>
</dbReference>
<name>A0A0Q3KD91_BRADI</name>
<evidence type="ECO:0000256" key="1">
    <source>
        <dbReference type="SAM" id="MobiDB-lite"/>
    </source>
</evidence>